<keyword evidence="1" id="KW-0175">Coiled coil</keyword>
<dbReference type="Pfam" id="PF13558">
    <property type="entry name" value="SbcC_Walker_B"/>
    <property type="match status" value="1"/>
</dbReference>
<feature type="compositionally biased region" description="Basic and acidic residues" evidence="2">
    <location>
        <begin position="454"/>
        <end position="473"/>
    </location>
</feature>
<proteinExistence type="predicted"/>
<evidence type="ECO:0000256" key="2">
    <source>
        <dbReference type="SAM" id="MobiDB-lite"/>
    </source>
</evidence>
<feature type="region of interest" description="Disordered" evidence="2">
    <location>
        <begin position="1337"/>
        <end position="1366"/>
    </location>
</feature>
<gene>
    <name evidence="3" type="ORF">AB2L27_18850</name>
</gene>
<comment type="caution">
    <text evidence="3">The sequence shown here is derived from an EMBL/GenBank/DDBJ whole genome shotgun (WGS) entry which is preliminary data.</text>
</comment>
<feature type="compositionally biased region" description="Basic and acidic residues" evidence="2">
    <location>
        <begin position="377"/>
        <end position="390"/>
    </location>
</feature>
<dbReference type="RefSeq" id="WP_370443027.1">
    <property type="nucleotide sequence ID" value="NZ_JBGFTU010000029.1"/>
</dbReference>
<feature type="region of interest" description="Disordered" evidence="2">
    <location>
        <begin position="574"/>
        <end position="601"/>
    </location>
</feature>
<dbReference type="SUPFAM" id="SSF52540">
    <property type="entry name" value="P-loop containing nucleoside triphosphate hydrolases"/>
    <property type="match status" value="1"/>
</dbReference>
<keyword evidence="4" id="KW-1185">Reference proteome</keyword>
<dbReference type="PANTHER" id="PTHR23159">
    <property type="entry name" value="CENTROSOMAL PROTEIN 2"/>
    <property type="match status" value="1"/>
</dbReference>
<evidence type="ECO:0000313" key="4">
    <source>
        <dbReference type="Proteomes" id="UP001565927"/>
    </source>
</evidence>
<feature type="coiled-coil region" evidence="1">
    <location>
        <begin position="871"/>
        <end position="937"/>
    </location>
</feature>
<organism evidence="3 4">
    <name type="scientific">Kineococcus halophytocola</name>
    <dbReference type="NCBI Taxonomy" id="3234027"/>
    <lineage>
        <taxon>Bacteria</taxon>
        <taxon>Bacillati</taxon>
        <taxon>Actinomycetota</taxon>
        <taxon>Actinomycetes</taxon>
        <taxon>Kineosporiales</taxon>
        <taxon>Kineosporiaceae</taxon>
        <taxon>Kineococcus</taxon>
    </lineage>
</organism>
<feature type="region of interest" description="Disordered" evidence="2">
    <location>
        <begin position="407"/>
        <end position="473"/>
    </location>
</feature>
<dbReference type="PANTHER" id="PTHR23159:SF31">
    <property type="entry name" value="CENTROSOME-ASSOCIATED PROTEIN CEP250 ISOFORM X1"/>
    <property type="match status" value="1"/>
</dbReference>
<dbReference type="Proteomes" id="UP001565927">
    <property type="component" value="Unassembled WGS sequence"/>
</dbReference>
<dbReference type="InterPro" id="IPR013496">
    <property type="entry name" value="CHP02680"/>
</dbReference>
<dbReference type="NCBIfam" id="TIGR02680">
    <property type="entry name" value="TIGR02680 family protein"/>
    <property type="match status" value="1"/>
</dbReference>
<evidence type="ECO:0000313" key="3">
    <source>
        <dbReference type="EMBL" id="MEZ0166818.1"/>
    </source>
</evidence>
<dbReference type="InterPro" id="IPR027417">
    <property type="entry name" value="P-loop_NTPase"/>
</dbReference>
<feature type="compositionally biased region" description="Polar residues" evidence="2">
    <location>
        <begin position="420"/>
        <end position="431"/>
    </location>
</feature>
<feature type="region of interest" description="Disordered" evidence="2">
    <location>
        <begin position="362"/>
        <end position="390"/>
    </location>
</feature>
<protein>
    <submittedName>
        <fullName evidence="3">TIGR02680 family protein</fullName>
    </submittedName>
</protein>
<name>A0ABV4H806_9ACTN</name>
<reference evidence="3 4" key="1">
    <citation type="submission" date="2024-07" db="EMBL/GenBank/DDBJ databases">
        <authorList>
            <person name="Thanompreechachai J."/>
            <person name="Duangmal K."/>
        </authorList>
    </citation>
    <scope>NUCLEOTIDE SEQUENCE [LARGE SCALE GENOMIC DNA]</scope>
    <source>
        <strain evidence="3 4">LSe6-4</strain>
    </source>
</reference>
<dbReference type="EMBL" id="JBGFTU010000029">
    <property type="protein sequence ID" value="MEZ0166818.1"/>
    <property type="molecule type" value="Genomic_DNA"/>
</dbReference>
<dbReference type="Gene3D" id="3.40.50.300">
    <property type="entry name" value="P-loop containing nucleotide triphosphate hydrolases"/>
    <property type="match status" value="1"/>
</dbReference>
<sequence>MNSPADLPRPTTTRWRPLRAGLVDLYYYDVEEFWFHDGRLLLRGNNGAGKSKVLALTLPFLLDGDLASHRVEPDGDRKKRMEWNLLLDGAHPHSERTGYTWLELGRLDRDGREEFRTLGCGMKAVTGRGIARHWFFSTSERVGRDLFLVDRAGTALPRERLIDALGDAGVPFDSQWAYRRHVDETLFRLGKERYGALVDLLVQLRRPQLTKRPDAAALSAALTEALPPLDPQVLADVAEAFRSLEDDRRDLHDVLEAREAATAFLRHYRRYARAAVKRRTGDVRRAQSRYEAVGRDVAQAERDHTAATERLTTATGGLTQVREQLTDLSARQTALAGDQRLSTLAEAETSAELATTAALDARRAADGAQQRLNRARGTRDDRSARLGEARERFETALTTLTGRAGAAGILLPEPPDPTAQDPTAQDPTSYLDTVRAAAQRRGRETQHVQTLLREQADAQAHRNRRQQDSDRARAEVDRIAERSAEADLAVERAADTHVGAVTTALDTARELRLDDVTGVLAELRGWTSTVDGPSPLPVAADETVGRVTRDLATARAEATGRNRALTEREVELTAERSRLQAGEDTEPPLPPTRTADRAGRPGAPLWRVVDFAPDLPATDRAGLEAALQASGLLDAWVLPDPGTPAPDGDVVVRTGPPVDGPSLLDVLRPALDGREAAPLTEDTVRAALATVAWDRDDATSAVAPDGTFRLGVLTGRWSVPEARFIGRSAREAARRARLADVEAELTTNGADRGAVREELAELDRRANVLATERRALPDDADLRAAHARRTSLAEAAVEADAAVRRADADLATAVAASEAADLRAREGARELRLDPDPAAVAAVAAAVADVQASATELQQRWETVTRSAQDLASAEEDVAAADDDAQRAEVVLREREEAATTARTRAQTLRESLGRAVEDLQAQLAAVRDDLDRARKAVGPAEREKSEAERALGEVAGRRSQLTLELQAAEEVRDGAVAELRTFAASGIVAVAGADLDVPDTSTPWAPTPAVAFARRADTAIPEDLDEKEWQRSQDAVTAEVKNLTDTLARRGNTATWSLVADVIVVDVRYAGRTTTVPDLHADLDADAGDRQRLLDAREREVLENHLVAEVAGELQDLIRAAERQVADMNAELEQRPLSTGMRLRMQWQPVPDGPAGLEEARRRLLRQSADAWSAEDRTAVGEFLQQRIQAVRQESSAGTWLEHLTTALDYRGWHRFSVQRRQNGQWRPADGPASGGEQVLAASVPLFAAASAHYRSAGNPDAPRIITLDEAFAGVDDTARADYLGLLAQFDLDVVMTSEREWACYPQVPGIGIAQLSRVEGVDAVLVTSFRWDGNTRHEIDRPTSQSVVPAPRATPPPEQDDLFS</sequence>
<evidence type="ECO:0000256" key="1">
    <source>
        <dbReference type="SAM" id="Coils"/>
    </source>
</evidence>
<accession>A0ABV4H806</accession>